<dbReference type="Pfam" id="PF00857">
    <property type="entry name" value="Isochorismatase"/>
    <property type="match status" value="1"/>
</dbReference>
<dbReference type="EMBL" id="SJPM01000004">
    <property type="protein sequence ID" value="TWT97124.1"/>
    <property type="molecule type" value="Genomic_DNA"/>
</dbReference>
<dbReference type="InterPro" id="IPR036380">
    <property type="entry name" value="Isochorismatase-like_sf"/>
</dbReference>
<dbReference type="PANTHER" id="PTHR43540">
    <property type="entry name" value="PEROXYUREIDOACRYLATE/UREIDOACRYLATE AMIDOHYDROLASE-RELATED"/>
    <property type="match status" value="1"/>
</dbReference>
<organism evidence="3 4">
    <name type="scientific">Neorhodopirellula pilleata</name>
    <dbReference type="NCBI Taxonomy" id="2714738"/>
    <lineage>
        <taxon>Bacteria</taxon>
        <taxon>Pseudomonadati</taxon>
        <taxon>Planctomycetota</taxon>
        <taxon>Planctomycetia</taxon>
        <taxon>Pirellulales</taxon>
        <taxon>Pirellulaceae</taxon>
        <taxon>Neorhodopirellula</taxon>
    </lineage>
</organism>
<keyword evidence="1 3" id="KW-0378">Hydrolase</keyword>
<evidence type="ECO:0000313" key="4">
    <source>
        <dbReference type="Proteomes" id="UP000316213"/>
    </source>
</evidence>
<protein>
    <submittedName>
        <fullName evidence="3">Isochorismatase family protein YecD</fullName>
        <ecNumber evidence="3">3.-.-.-</ecNumber>
    </submittedName>
</protein>
<evidence type="ECO:0000313" key="3">
    <source>
        <dbReference type="EMBL" id="TWT97124.1"/>
    </source>
</evidence>
<feature type="domain" description="Isochorismatase-like" evidence="2">
    <location>
        <begin position="9"/>
        <end position="195"/>
    </location>
</feature>
<dbReference type="EC" id="3.-.-.-" evidence="3"/>
<gene>
    <name evidence="3" type="primary">yecD_2</name>
    <name evidence="3" type="ORF">Pla100_22730</name>
</gene>
<reference evidence="3 4" key="1">
    <citation type="submission" date="2019-02" db="EMBL/GenBank/DDBJ databases">
        <title>Deep-cultivation of Planctomycetes and their phenomic and genomic characterization uncovers novel biology.</title>
        <authorList>
            <person name="Wiegand S."/>
            <person name="Jogler M."/>
            <person name="Boedeker C."/>
            <person name="Pinto D."/>
            <person name="Vollmers J."/>
            <person name="Rivas-Marin E."/>
            <person name="Kohn T."/>
            <person name="Peeters S.H."/>
            <person name="Heuer A."/>
            <person name="Rast P."/>
            <person name="Oberbeckmann S."/>
            <person name="Bunk B."/>
            <person name="Jeske O."/>
            <person name="Meyerdierks A."/>
            <person name="Storesund J.E."/>
            <person name="Kallscheuer N."/>
            <person name="Luecker S."/>
            <person name="Lage O.M."/>
            <person name="Pohl T."/>
            <person name="Merkel B.J."/>
            <person name="Hornburger P."/>
            <person name="Mueller R.-W."/>
            <person name="Bruemmer F."/>
            <person name="Labrenz M."/>
            <person name="Spormann A.M."/>
            <person name="Op Den Camp H."/>
            <person name="Overmann J."/>
            <person name="Amann R."/>
            <person name="Jetten M.S.M."/>
            <person name="Mascher T."/>
            <person name="Medema M.H."/>
            <person name="Devos D.P."/>
            <person name="Kaster A.-K."/>
            <person name="Ovreas L."/>
            <person name="Rohde M."/>
            <person name="Galperin M.Y."/>
            <person name="Jogler C."/>
        </authorList>
    </citation>
    <scope>NUCLEOTIDE SEQUENCE [LARGE SCALE GENOMIC DNA]</scope>
    <source>
        <strain evidence="3 4">Pla100</strain>
    </source>
</reference>
<dbReference type="SUPFAM" id="SSF52499">
    <property type="entry name" value="Isochorismatase-like hydrolases"/>
    <property type="match status" value="1"/>
</dbReference>
<evidence type="ECO:0000256" key="1">
    <source>
        <dbReference type="ARBA" id="ARBA00022801"/>
    </source>
</evidence>
<dbReference type="GO" id="GO:0016787">
    <property type="term" value="F:hydrolase activity"/>
    <property type="evidence" value="ECO:0007669"/>
    <property type="project" value="UniProtKB-KW"/>
</dbReference>
<dbReference type="AlphaFoldDB" id="A0A5C6AAS1"/>
<evidence type="ECO:0000259" key="2">
    <source>
        <dbReference type="Pfam" id="PF00857"/>
    </source>
</evidence>
<dbReference type="OrthoDB" id="4305745at2"/>
<dbReference type="CDD" id="cd00431">
    <property type="entry name" value="cysteine_hydrolases"/>
    <property type="match status" value="1"/>
</dbReference>
<name>A0A5C6AAS1_9BACT</name>
<dbReference type="PANTHER" id="PTHR43540:SF16">
    <property type="entry name" value="ISOCHORISMATASE-LIKE DOMAIN-CONTAINING PROTEIN"/>
    <property type="match status" value="1"/>
</dbReference>
<dbReference type="Gene3D" id="3.40.50.850">
    <property type="entry name" value="Isochorismatase-like"/>
    <property type="match status" value="1"/>
</dbReference>
<proteinExistence type="predicted"/>
<dbReference type="RefSeq" id="WP_146577779.1">
    <property type="nucleotide sequence ID" value="NZ_SJPM01000004.1"/>
</dbReference>
<sequence length="212" mass="23511">MQIDEKNRTALIVVDPFNEFLSRWGKMWSSVGATIKEMHLLPNLRKILDSARSVGLQVAYAPHHRWQPGSFSDKKYLHPSQALQTAFKAFPRDGFGGQYYKGLEPQEGDIVASEHTCSSGFAETDLHDQLQKLGITHLILVGMATNSCIEATARSAVDLGYHVTLVTDAVATFSRKEHHSTVAEIYPQIAHAVLDTNQLVNALQSEKVTHDS</sequence>
<keyword evidence="4" id="KW-1185">Reference proteome</keyword>
<comment type="caution">
    <text evidence="3">The sequence shown here is derived from an EMBL/GenBank/DDBJ whole genome shotgun (WGS) entry which is preliminary data.</text>
</comment>
<dbReference type="InterPro" id="IPR050272">
    <property type="entry name" value="Isochorismatase-like_hydrls"/>
</dbReference>
<dbReference type="InterPro" id="IPR000868">
    <property type="entry name" value="Isochorismatase-like_dom"/>
</dbReference>
<dbReference type="Proteomes" id="UP000316213">
    <property type="component" value="Unassembled WGS sequence"/>
</dbReference>
<accession>A0A5C6AAS1</accession>